<organism evidence="2 3">
    <name type="scientific">Bifidobacterium simiarum</name>
    <dbReference type="NCBI Taxonomy" id="2045441"/>
    <lineage>
        <taxon>Bacteria</taxon>
        <taxon>Bacillati</taxon>
        <taxon>Actinomycetota</taxon>
        <taxon>Actinomycetes</taxon>
        <taxon>Bifidobacteriales</taxon>
        <taxon>Bifidobacteriaceae</taxon>
        <taxon>Bifidobacterium</taxon>
    </lineage>
</organism>
<dbReference type="RefSeq" id="WP_100512851.1">
    <property type="nucleotide sequence ID" value="NZ_PEBK01000004.1"/>
</dbReference>
<dbReference type="CDD" id="cd06223">
    <property type="entry name" value="PRTases_typeI"/>
    <property type="match status" value="1"/>
</dbReference>
<accession>A0A2M9HF40</accession>
<dbReference type="GO" id="GO:0016757">
    <property type="term" value="F:glycosyltransferase activity"/>
    <property type="evidence" value="ECO:0007669"/>
    <property type="project" value="UniProtKB-KW"/>
</dbReference>
<gene>
    <name evidence="2" type="ORF">CSQ87_05365</name>
</gene>
<dbReference type="InterPro" id="IPR000836">
    <property type="entry name" value="PRTase_dom"/>
</dbReference>
<feature type="region of interest" description="Disordered" evidence="1">
    <location>
        <begin position="1"/>
        <end position="40"/>
    </location>
</feature>
<evidence type="ECO:0000256" key="1">
    <source>
        <dbReference type="SAM" id="MobiDB-lite"/>
    </source>
</evidence>
<feature type="compositionally biased region" description="Low complexity" evidence="1">
    <location>
        <begin position="25"/>
        <end position="40"/>
    </location>
</feature>
<protein>
    <submittedName>
        <fullName evidence="2">Orotate phosphoribosyltransferase</fullName>
    </submittedName>
</protein>
<keyword evidence="2" id="KW-0808">Transferase</keyword>
<dbReference type="EMBL" id="PEBK01000004">
    <property type="protein sequence ID" value="PJM75434.1"/>
    <property type="molecule type" value="Genomic_DNA"/>
</dbReference>
<dbReference type="AlphaFoldDB" id="A0A2M9HF40"/>
<keyword evidence="2" id="KW-0328">Glycosyltransferase</keyword>
<evidence type="ECO:0000313" key="2">
    <source>
        <dbReference type="EMBL" id="PJM75434.1"/>
    </source>
</evidence>
<evidence type="ECO:0000313" key="3">
    <source>
        <dbReference type="Proteomes" id="UP000231451"/>
    </source>
</evidence>
<keyword evidence="3" id="KW-1185">Reference proteome</keyword>
<dbReference type="Proteomes" id="UP000231451">
    <property type="component" value="Unassembled WGS sequence"/>
</dbReference>
<sequence>MTNESATPRSTGFRATGPADLRTDSAAGSAAARSSAPTASVTDDGFAANGGFFDPKEQLRAMLKRSIADRTFSELADIAYDHQGAGWIGHTLLDTLDEQGYDLDAFDAVGALTAAAVPMACAMVHAAASRGQDLDAFVMDFVYPSIKGPSIKGKRVILLDSWLSEKSYVQTSSLVTLRHGNELSLDFGIVQHEGAEIKAVAALVGGVDMVHPTVRVTNPVTDESVDLPFIEAFRESDLRS</sequence>
<proteinExistence type="predicted"/>
<reference evidence="2 3" key="1">
    <citation type="submission" date="2017-10" db="EMBL/GenBank/DDBJ databases">
        <title>Draft genome sequences of strains TRE 1, TRE 9, TRE H and TRI 7, isolated from tamarins, belonging to four potential novel Bifidobacterium species.</title>
        <authorList>
            <person name="Mattarelli P."/>
            <person name="Modesto M."/>
            <person name="Puglisi E."/>
            <person name="Morelli L."/>
            <person name="Spezio C."/>
            <person name="Bonetti A."/>
            <person name="Sandri C."/>
        </authorList>
    </citation>
    <scope>NUCLEOTIDE SEQUENCE [LARGE SCALE GENOMIC DNA]</scope>
    <source>
        <strain evidence="3">TRI7</strain>
    </source>
</reference>
<feature type="compositionally biased region" description="Polar residues" evidence="1">
    <location>
        <begin position="1"/>
        <end position="10"/>
    </location>
</feature>
<comment type="caution">
    <text evidence="2">The sequence shown here is derived from an EMBL/GenBank/DDBJ whole genome shotgun (WGS) entry which is preliminary data.</text>
</comment>
<dbReference type="OrthoDB" id="1493031at2"/>
<name>A0A2M9HF40_9BIFI</name>